<proteinExistence type="predicted"/>
<evidence type="ECO:0000256" key="1">
    <source>
        <dbReference type="SAM" id="MobiDB-lite"/>
    </source>
</evidence>
<evidence type="ECO:0000313" key="2">
    <source>
        <dbReference type="EMBL" id="VDM26709.1"/>
    </source>
</evidence>
<feature type="region of interest" description="Disordered" evidence="1">
    <location>
        <begin position="80"/>
        <end position="117"/>
    </location>
</feature>
<protein>
    <recommendedName>
        <fullName evidence="4">PDZ domain-containing protein</fullName>
    </recommendedName>
</protein>
<evidence type="ECO:0008006" key="4">
    <source>
        <dbReference type="Google" id="ProtNLM"/>
    </source>
</evidence>
<name>A0A3P7FDA0_HYDTA</name>
<feature type="compositionally biased region" description="Basic and acidic residues" evidence="1">
    <location>
        <begin position="1"/>
        <end position="19"/>
    </location>
</feature>
<organism evidence="2 3">
    <name type="scientific">Hydatigena taeniaeformis</name>
    <name type="common">Feline tapeworm</name>
    <name type="synonym">Taenia taeniaeformis</name>
    <dbReference type="NCBI Taxonomy" id="6205"/>
    <lineage>
        <taxon>Eukaryota</taxon>
        <taxon>Metazoa</taxon>
        <taxon>Spiralia</taxon>
        <taxon>Lophotrochozoa</taxon>
        <taxon>Platyhelminthes</taxon>
        <taxon>Cestoda</taxon>
        <taxon>Eucestoda</taxon>
        <taxon>Cyclophyllidea</taxon>
        <taxon>Taeniidae</taxon>
        <taxon>Hydatigera</taxon>
    </lineage>
</organism>
<dbReference type="OrthoDB" id="6275046at2759"/>
<feature type="region of interest" description="Disordered" evidence="1">
    <location>
        <begin position="1"/>
        <end position="27"/>
    </location>
</feature>
<gene>
    <name evidence="2" type="ORF">TTAC_LOCUS5328</name>
</gene>
<dbReference type="AlphaFoldDB" id="A0A3P7FDA0"/>
<keyword evidence="3" id="KW-1185">Reference proteome</keyword>
<evidence type="ECO:0000313" key="3">
    <source>
        <dbReference type="Proteomes" id="UP000274429"/>
    </source>
</evidence>
<reference evidence="2 3" key="1">
    <citation type="submission" date="2018-11" db="EMBL/GenBank/DDBJ databases">
        <authorList>
            <consortium name="Pathogen Informatics"/>
        </authorList>
    </citation>
    <scope>NUCLEOTIDE SEQUENCE [LARGE SCALE GENOMIC DNA]</scope>
</reference>
<dbReference type="EMBL" id="UYWX01007068">
    <property type="protein sequence ID" value="VDM26709.1"/>
    <property type="molecule type" value="Genomic_DNA"/>
</dbReference>
<sequence length="212" mass="24293">MRPVEKARSLDVANEEKQRRNPVQHRVPIIEFPNPLLSKTIITPSQEQQLTAQMLTTSDFPPNSPPPDYHSVLSDEHELTMQEDEDLRSTSTSIYETARSSVSPSPSREELPLSPAQTPTLQLAHQHCYHHQNIQQQEQEREEEGETMTTVIDKLDAATETMIPTSPVYFRTIVRRDHAGYGLTVCGTNPVTVRNIREGKLSDFFKEWFQHF</sequence>
<accession>A0A3P7FDA0</accession>
<dbReference type="Proteomes" id="UP000274429">
    <property type="component" value="Unassembled WGS sequence"/>
</dbReference>